<organism evidence="2 3">
    <name type="scientific">Paenibacillus konkukensis</name>
    <dbReference type="NCBI Taxonomy" id="2020716"/>
    <lineage>
        <taxon>Bacteria</taxon>
        <taxon>Bacillati</taxon>
        <taxon>Bacillota</taxon>
        <taxon>Bacilli</taxon>
        <taxon>Bacillales</taxon>
        <taxon>Paenibacillaceae</taxon>
        <taxon>Paenibacillus</taxon>
    </lineage>
</organism>
<dbReference type="Pfam" id="PF13561">
    <property type="entry name" value="adh_short_C2"/>
    <property type="match status" value="1"/>
</dbReference>
<dbReference type="PANTHER" id="PTHR42879:SF2">
    <property type="entry name" value="3-OXOACYL-[ACYL-CARRIER-PROTEIN] REDUCTASE FABG"/>
    <property type="match status" value="1"/>
</dbReference>
<evidence type="ECO:0000313" key="2">
    <source>
        <dbReference type="EMBL" id="UQZ82726.1"/>
    </source>
</evidence>
<dbReference type="PRINTS" id="PR00080">
    <property type="entry name" value="SDRFAMILY"/>
</dbReference>
<dbReference type="SUPFAM" id="SSF51735">
    <property type="entry name" value="NAD(P)-binding Rossmann-fold domains"/>
    <property type="match status" value="1"/>
</dbReference>
<evidence type="ECO:0000256" key="1">
    <source>
        <dbReference type="ARBA" id="ARBA00006484"/>
    </source>
</evidence>
<reference evidence="2" key="1">
    <citation type="submission" date="2018-02" db="EMBL/GenBank/DDBJ databases">
        <authorList>
            <person name="Kim S.-K."/>
            <person name="Jung H.-I."/>
            <person name="Lee S.-W."/>
        </authorList>
    </citation>
    <scope>NUCLEOTIDE SEQUENCE</scope>
    <source>
        <strain evidence="2">SK3146</strain>
    </source>
</reference>
<keyword evidence="3" id="KW-1185">Reference proteome</keyword>
<evidence type="ECO:0000313" key="3">
    <source>
        <dbReference type="Proteomes" id="UP001057134"/>
    </source>
</evidence>
<dbReference type="GO" id="GO:0004316">
    <property type="term" value="F:3-oxoacyl-[acyl-carrier-protein] reductase (NADPH) activity"/>
    <property type="evidence" value="ECO:0007669"/>
    <property type="project" value="UniProtKB-EC"/>
</dbReference>
<dbReference type="EC" id="1.1.1.100" evidence="2"/>
<dbReference type="InterPro" id="IPR002347">
    <property type="entry name" value="SDR_fam"/>
</dbReference>
<sequence>MFTLAGKVALVTGSSRGIGRGIALGLAKAGADVVINSLHITENAMQLVESIKEMGRTSIAVQADASREDDVERLFRTITEKFGRLDILVNNAGTSRAETIVETSLQSWNEMIANNLTSTFLCSKYAMEMMMPQRSGRIISNSSVVGHQGALYGHVHYAATKSGQMGFTKTLARTAAPYGITVNAIAPGIIETELLQQTHGDEKVAQLSASVPLGLGTVEDIAAATVFLASDEARYITGITLDVNGGLYLR</sequence>
<reference evidence="2" key="2">
    <citation type="journal article" date="2021" name="J Anim Sci Technol">
        <title>Complete genome sequence of Paenibacillus konkukensis sp. nov. SK3146 as a potential probiotic strain.</title>
        <authorList>
            <person name="Jung H.I."/>
            <person name="Park S."/>
            <person name="Niu K.M."/>
            <person name="Lee S.W."/>
            <person name="Kothari D."/>
            <person name="Yi K.J."/>
            <person name="Kim S.K."/>
        </authorList>
    </citation>
    <scope>NUCLEOTIDE SEQUENCE</scope>
    <source>
        <strain evidence="2">SK3146</strain>
    </source>
</reference>
<dbReference type="NCBIfam" id="NF005559">
    <property type="entry name" value="PRK07231.1"/>
    <property type="match status" value="1"/>
</dbReference>
<dbReference type="RefSeq" id="WP_249864832.1">
    <property type="nucleotide sequence ID" value="NZ_CP027059.1"/>
</dbReference>
<dbReference type="Gene3D" id="3.40.50.720">
    <property type="entry name" value="NAD(P)-binding Rossmann-like Domain"/>
    <property type="match status" value="1"/>
</dbReference>
<comment type="similarity">
    <text evidence="1">Belongs to the short-chain dehydrogenases/reductases (SDR) family.</text>
</comment>
<proteinExistence type="inferred from homology"/>
<dbReference type="InterPro" id="IPR050259">
    <property type="entry name" value="SDR"/>
</dbReference>
<dbReference type="Proteomes" id="UP001057134">
    <property type="component" value="Chromosome"/>
</dbReference>
<name>A0ABY4RJT8_9BACL</name>
<dbReference type="EMBL" id="CP027059">
    <property type="protein sequence ID" value="UQZ82726.1"/>
    <property type="molecule type" value="Genomic_DNA"/>
</dbReference>
<keyword evidence="2" id="KW-0560">Oxidoreductase</keyword>
<protein>
    <submittedName>
        <fullName evidence="2">3-oxoacyl-[acyl-carrier-protein] reductase FabG</fullName>
        <ecNumber evidence="2">1.1.1.100</ecNumber>
    </submittedName>
</protein>
<accession>A0ABY4RJT8</accession>
<dbReference type="PANTHER" id="PTHR42879">
    <property type="entry name" value="3-OXOACYL-(ACYL-CARRIER-PROTEIN) REDUCTASE"/>
    <property type="match status" value="1"/>
</dbReference>
<dbReference type="InterPro" id="IPR036291">
    <property type="entry name" value="NAD(P)-bd_dom_sf"/>
</dbReference>
<dbReference type="PRINTS" id="PR00081">
    <property type="entry name" value="GDHRDH"/>
</dbReference>
<gene>
    <name evidence="2" type="primary">fabG_3</name>
    <name evidence="2" type="ORF">SK3146_01885</name>
</gene>